<reference evidence="2 3" key="1">
    <citation type="submission" date="2023-02" db="EMBL/GenBank/DDBJ databases">
        <title>LHISI_Scaffold_Assembly.</title>
        <authorList>
            <person name="Stuart O.P."/>
            <person name="Cleave R."/>
            <person name="Magrath M.J.L."/>
            <person name="Mikheyev A.S."/>
        </authorList>
    </citation>
    <scope>NUCLEOTIDE SEQUENCE [LARGE SCALE GENOMIC DNA]</scope>
    <source>
        <strain evidence="2">Daus_M_001</strain>
        <tissue evidence="2">Leg muscle</tissue>
    </source>
</reference>
<feature type="compositionally biased region" description="Basic and acidic residues" evidence="1">
    <location>
        <begin position="191"/>
        <end position="208"/>
    </location>
</feature>
<accession>A0ABQ9H347</accession>
<keyword evidence="3" id="KW-1185">Reference proteome</keyword>
<proteinExistence type="predicted"/>
<protein>
    <submittedName>
        <fullName evidence="2">Uncharacterized protein</fullName>
    </submittedName>
</protein>
<dbReference type="EMBL" id="JARBHB010000007">
    <property type="protein sequence ID" value="KAJ8878704.1"/>
    <property type="molecule type" value="Genomic_DNA"/>
</dbReference>
<feature type="region of interest" description="Disordered" evidence="1">
    <location>
        <begin position="1"/>
        <end position="22"/>
    </location>
</feature>
<name>A0ABQ9H347_9NEOP</name>
<dbReference type="Proteomes" id="UP001159363">
    <property type="component" value="Chromosome 6"/>
</dbReference>
<evidence type="ECO:0000313" key="3">
    <source>
        <dbReference type="Proteomes" id="UP001159363"/>
    </source>
</evidence>
<feature type="compositionally biased region" description="Basic and acidic residues" evidence="1">
    <location>
        <begin position="1"/>
        <end position="10"/>
    </location>
</feature>
<evidence type="ECO:0000256" key="1">
    <source>
        <dbReference type="SAM" id="MobiDB-lite"/>
    </source>
</evidence>
<comment type="caution">
    <text evidence="2">The sequence shown here is derived from an EMBL/GenBank/DDBJ whole genome shotgun (WGS) entry which is preliminary data.</text>
</comment>
<sequence>MTSSQRKEAKINATGDQIPSPNLARPHILAPLYHRGSEILVLGNQACGLAGILSIPLVPIQGTTGAGCRSLPGLSSRVGISPDLLHHTVSTTTSTSPTAMIGHHREPHGGANRSSLVARANERAKVFTPVRVFAVRPAECEPTNKRESERERETAKGGIKRSWMMGPLQTRGTRREPMRAKRGEYGAALECKGRRNERSPRKPTDQRHRPAEMICYRFSSFVRDFRGHVRSPGWAAAFDIVVTWMDFSSSSEYQHFTRSLPARLASARPLVLLNTCQRWVQSLARGRIDTVPEGDHPANCLYFNYWNEDAGEICADLNIEVLRADEGDGWGKRKIPEETRRPAASSGMIPTCENLGAIPLGIEPGSPGGEGDNSDNTTVAPLSKRTVSTFDDEKRWDRQVPQCRAHEERHRLYTQCSELTCRVLIVSTPSNFRPRDQVAGNCVTRRHRFGVRTHQDEPPRSPSTVLRSSDETHKCLPELVAAARENSHANRVRFLAESLSRFSHVGIVSDDATGRWVFSEISRFPRPCIPVLLRTHLTSPSSALETSMLSAAQIPPPHLKFSNRTNNLVLSRHGSQLNAHESSAPANSFSNNTCTDINLQMSHFPPMLWLISGANVGGKSPDSLPVRQEFKSRSFSKKRDNPTDLAWERMTLKMAVVAISVVYCCARRGIRDSGIKSLDLVVVTELEPLGVRFNDNIASQSVRGFVINRRRGCVCKSYHQTDYHPKLMLRILPRFSGFESRVKAHHPVFGFPRFPAITPDELWGGTLVQEGPRLLLARSPPTKANWVQSPAGSPDVRKWE</sequence>
<organism evidence="2 3">
    <name type="scientific">Dryococelus australis</name>
    <dbReference type="NCBI Taxonomy" id="614101"/>
    <lineage>
        <taxon>Eukaryota</taxon>
        <taxon>Metazoa</taxon>
        <taxon>Ecdysozoa</taxon>
        <taxon>Arthropoda</taxon>
        <taxon>Hexapoda</taxon>
        <taxon>Insecta</taxon>
        <taxon>Pterygota</taxon>
        <taxon>Neoptera</taxon>
        <taxon>Polyneoptera</taxon>
        <taxon>Phasmatodea</taxon>
        <taxon>Verophasmatodea</taxon>
        <taxon>Anareolatae</taxon>
        <taxon>Phasmatidae</taxon>
        <taxon>Eurycanthinae</taxon>
        <taxon>Dryococelus</taxon>
    </lineage>
</organism>
<evidence type="ECO:0000313" key="2">
    <source>
        <dbReference type="EMBL" id="KAJ8878704.1"/>
    </source>
</evidence>
<feature type="region of interest" description="Disordered" evidence="1">
    <location>
        <begin position="189"/>
        <end position="208"/>
    </location>
</feature>
<gene>
    <name evidence="2" type="ORF">PR048_019289</name>
</gene>